<dbReference type="AlphaFoldDB" id="A0A3B9H1V9"/>
<reference evidence="5 6" key="1">
    <citation type="journal article" date="2018" name="Nat. Biotechnol.">
        <title>A standardized bacterial taxonomy based on genome phylogeny substantially revises the tree of life.</title>
        <authorList>
            <person name="Parks D.H."/>
            <person name="Chuvochina M."/>
            <person name="Waite D.W."/>
            <person name="Rinke C."/>
            <person name="Skarshewski A."/>
            <person name="Chaumeil P.A."/>
            <person name="Hugenholtz P."/>
        </authorList>
    </citation>
    <scope>NUCLEOTIDE SEQUENCE [LARGE SCALE GENOMIC DNA]</scope>
    <source>
        <strain evidence="5">UBA8733</strain>
    </source>
</reference>
<dbReference type="InterPro" id="IPR010998">
    <property type="entry name" value="Integrase_recombinase_N"/>
</dbReference>
<dbReference type="Gene3D" id="1.10.443.10">
    <property type="entry name" value="Intergrase catalytic core"/>
    <property type="match status" value="1"/>
</dbReference>
<sequence length="518" mass="58378">MCAALSRRAEIPSLSGAEYFHPIFDNFAEWLRSQNASDRTIWSMSGAIKHFIVWLDCEGIVLSDIDSAVIRRFFRHRCECPRPQAERYQNGITRDHAFHGRVVRFVTFLIETGHKPAPFDRCYGDQLVADFVGRLEVPERSASRVASYKSQVSHFLDWCWFDGLALGEFKSDVLDDFRNHQCVCPGHFVHKPVRTKDQIAQVRNFLSYLTHRGIINGTHRSAGREPELEGFRCWLFENRGIRDITVDGHMFRINKLIGDLGTDPDTYTHKHISQALLRHLKGASRHWVASMTTSLRMYLRYLATMGKCAPELVDAVPTVPHWRLSTLPRYVVADDVERIVETADPATPTGARNRAILLLLARLALRPREILELRLADIDWDNAIVRIKGKSRVEVGLPLPQDVGDALVAYIEHNRPGTVESSVFLCAKPPHGRMLTSSAVTSVVREAIRKSGIRNPNLGGAYLLRHSAATNMLRGGATMETVATLLRHRSIQTTSIYAKVDTNLLSAVVQPWMGGEAC</sequence>
<dbReference type="SUPFAM" id="SSF56349">
    <property type="entry name" value="DNA breaking-rejoining enzymes"/>
    <property type="match status" value="1"/>
</dbReference>
<organism evidence="5 6">
    <name type="scientific">Hyphomonas adhaerens</name>
    <dbReference type="NCBI Taxonomy" id="81029"/>
    <lineage>
        <taxon>Bacteria</taxon>
        <taxon>Pseudomonadati</taxon>
        <taxon>Pseudomonadota</taxon>
        <taxon>Alphaproteobacteria</taxon>
        <taxon>Hyphomonadales</taxon>
        <taxon>Hyphomonadaceae</taxon>
        <taxon>Hyphomonas</taxon>
    </lineage>
</organism>
<evidence type="ECO:0000313" key="5">
    <source>
        <dbReference type="EMBL" id="HAE28683.1"/>
    </source>
</evidence>
<keyword evidence="1" id="KW-0229">DNA integration</keyword>
<protein>
    <submittedName>
        <fullName evidence="5">Integrase</fullName>
    </submittedName>
</protein>
<evidence type="ECO:0000256" key="3">
    <source>
        <dbReference type="ARBA" id="ARBA00023172"/>
    </source>
</evidence>
<dbReference type="PANTHER" id="PTHR30349:SF90">
    <property type="entry name" value="TYROSINE RECOMBINASE XERD"/>
    <property type="match status" value="1"/>
</dbReference>
<keyword evidence="2" id="KW-0238">DNA-binding</keyword>
<dbReference type="GO" id="GO:0015074">
    <property type="term" value="P:DNA integration"/>
    <property type="evidence" value="ECO:0007669"/>
    <property type="project" value="UniProtKB-KW"/>
</dbReference>
<name>A0A3B9H1V9_9PROT</name>
<dbReference type="PANTHER" id="PTHR30349">
    <property type="entry name" value="PHAGE INTEGRASE-RELATED"/>
    <property type="match status" value="1"/>
</dbReference>
<proteinExistence type="predicted"/>
<evidence type="ECO:0000259" key="4">
    <source>
        <dbReference type="PROSITE" id="PS51898"/>
    </source>
</evidence>
<gene>
    <name evidence="5" type="ORF">DCG58_16085</name>
</gene>
<dbReference type="Gene3D" id="1.10.150.130">
    <property type="match status" value="2"/>
</dbReference>
<dbReference type="InterPro" id="IPR013762">
    <property type="entry name" value="Integrase-like_cat_sf"/>
</dbReference>
<feature type="domain" description="Tyr recombinase" evidence="4">
    <location>
        <begin position="326"/>
        <end position="510"/>
    </location>
</feature>
<dbReference type="Proteomes" id="UP000259610">
    <property type="component" value="Unassembled WGS sequence"/>
</dbReference>
<accession>A0A3B9H1V9</accession>
<dbReference type="InterPro" id="IPR002104">
    <property type="entry name" value="Integrase_catalytic"/>
</dbReference>
<dbReference type="Pfam" id="PF00589">
    <property type="entry name" value="Phage_integrase"/>
    <property type="match status" value="1"/>
</dbReference>
<comment type="caution">
    <text evidence="5">The sequence shown here is derived from an EMBL/GenBank/DDBJ whole genome shotgun (WGS) entry which is preliminary data.</text>
</comment>
<dbReference type="GO" id="GO:0003677">
    <property type="term" value="F:DNA binding"/>
    <property type="evidence" value="ECO:0007669"/>
    <property type="project" value="UniProtKB-KW"/>
</dbReference>
<dbReference type="InterPro" id="IPR050090">
    <property type="entry name" value="Tyrosine_recombinase_XerCD"/>
</dbReference>
<evidence type="ECO:0000256" key="1">
    <source>
        <dbReference type="ARBA" id="ARBA00022908"/>
    </source>
</evidence>
<evidence type="ECO:0000256" key="2">
    <source>
        <dbReference type="ARBA" id="ARBA00023125"/>
    </source>
</evidence>
<keyword evidence="3" id="KW-0233">DNA recombination</keyword>
<dbReference type="InterPro" id="IPR011010">
    <property type="entry name" value="DNA_brk_join_enz"/>
</dbReference>
<dbReference type="PROSITE" id="PS51898">
    <property type="entry name" value="TYR_RECOMBINASE"/>
    <property type="match status" value="1"/>
</dbReference>
<evidence type="ECO:0000313" key="6">
    <source>
        <dbReference type="Proteomes" id="UP000259610"/>
    </source>
</evidence>
<dbReference type="EMBL" id="DMAN01000361">
    <property type="protein sequence ID" value="HAE28683.1"/>
    <property type="molecule type" value="Genomic_DNA"/>
</dbReference>
<dbReference type="GO" id="GO:0006310">
    <property type="term" value="P:DNA recombination"/>
    <property type="evidence" value="ECO:0007669"/>
    <property type="project" value="UniProtKB-KW"/>
</dbReference>